<evidence type="ECO:0000313" key="5">
    <source>
        <dbReference type="Proteomes" id="UP000198462"/>
    </source>
</evidence>
<proteinExistence type="predicted"/>
<feature type="domain" description="N-acetyltransferase" evidence="3">
    <location>
        <begin position="1"/>
        <end position="150"/>
    </location>
</feature>
<organism evidence="4 5">
    <name type="scientific">Pacificimonas flava</name>
    <dbReference type="NCBI Taxonomy" id="1234595"/>
    <lineage>
        <taxon>Bacteria</taxon>
        <taxon>Pseudomonadati</taxon>
        <taxon>Pseudomonadota</taxon>
        <taxon>Alphaproteobacteria</taxon>
        <taxon>Sphingomonadales</taxon>
        <taxon>Sphingosinicellaceae</taxon>
        <taxon>Pacificimonas</taxon>
    </lineage>
</organism>
<dbReference type="InterPro" id="IPR050832">
    <property type="entry name" value="Bact_Acetyltransf"/>
</dbReference>
<evidence type="ECO:0000256" key="1">
    <source>
        <dbReference type="ARBA" id="ARBA00022679"/>
    </source>
</evidence>
<dbReference type="Pfam" id="PF00583">
    <property type="entry name" value="Acetyltransf_1"/>
    <property type="match status" value="1"/>
</dbReference>
<dbReference type="AlphaFoldDB" id="A0A219B320"/>
<dbReference type="OrthoDB" id="9797178at2"/>
<accession>A0A219B320</accession>
<dbReference type="CDD" id="cd04301">
    <property type="entry name" value="NAT_SF"/>
    <property type="match status" value="1"/>
</dbReference>
<dbReference type="Proteomes" id="UP000198462">
    <property type="component" value="Unassembled WGS sequence"/>
</dbReference>
<protein>
    <recommendedName>
        <fullName evidence="3">N-acetyltransferase domain-containing protein</fullName>
    </recommendedName>
</protein>
<dbReference type="EMBL" id="NFZT01000001">
    <property type="protein sequence ID" value="OWV32219.1"/>
    <property type="molecule type" value="Genomic_DNA"/>
</dbReference>
<name>A0A219B320_9SPHN</name>
<reference evidence="5" key="1">
    <citation type="submission" date="2017-05" db="EMBL/GenBank/DDBJ databases">
        <authorList>
            <person name="Lin X."/>
        </authorList>
    </citation>
    <scope>NUCLEOTIDE SEQUENCE [LARGE SCALE GENOMIC DNA]</scope>
    <source>
        <strain evidence="5">JLT2012</strain>
    </source>
</reference>
<comment type="caution">
    <text evidence="4">The sequence shown here is derived from an EMBL/GenBank/DDBJ whole genome shotgun (WGS) entry which is preliminary data.</text>
</comment>
<evidence type="ECO:0000256" key="2">
    <source>
        <dbReference type="ARBA" id="ARBA00023315"/>
    </source>
</evidence>
<dbReference type="PANTHER" id="PTHR43877">
    <property type="entry name" value="AMINOALKYLPHOSPHONATE N-ACETYLTRANSFERASE-RELATED-RELATED"/>
    <property type="match status" value="1"/>
</dbReference>
<dbReference type="SUPFAM" id="SSF55729">
    <property type="entry name" value="Acyl-CoA N-acyltransferases (Nat)"/>
    <property type="match status" value="1"/>
</dbReference>
<dbReference type="Gene3D" id="3.40.630.30">
    <property type="match status" value="1"/>
</dbReference>
<dbReference type="GO" id="GO:0016747">
    <property type="term" value="F:acyltransferase activity, transferring groups other than amino-acyl groups"/>
    <property type="evidence" value="ECO:0007669"/>
    <property type="project" value="InterPro"/>
</dbReference>
<evidence type="ECO:0000313" key="4">
    <source>
        <dbReference type="EMBL" id="OWV32219.1"/>
    </source>
</evidence>
<keyword evidence="5" id="KW-1185">Reference proteome</keyword>
<dbReference type="RefSeq" id="WP_088711017.1">
    <property type="nucleotide sequence ID" value="NZ_NFZT01000001.1"/>
</dbReference>
<gene>
    <name evidence="4" type="ORF">B5C34_01305</name>
</gene>
<evidence type="ECO:0000259" key="3">
    <source>
        <dbReference type="PROSITE" id="PS51186"/>
    </source>
</evidence>
<dbReference type="InterPro" id="IPR000182">
    <property type="entry name" value="GNAT_dom"/>
</dbReference>
<dbReference type="InterPro" id="IPR016181">
    <property type="entry name" value="Acyl_CoA_acyltransferase"/>
</dbReference>
<keyword evidence="1" id="KW-0808">Transferase</keyword>
<sequence length="164" mass="17673">MNIRPRTPDDDEAIAEVTRSAFTAGPRGHAGEAELVEALRRDGDAAIELVAEMDGRVVGHVMLSTMRDPTGALGLGPLSTSPEAWRRGIGSMLMDAAIARATGYGATMIFLLGNPDFYRRFGFASETAAAFDSAYDPPYFQALRLTKDAPRSGRARYARAFGED</sequence>
<keyword evidence="2" id="KW-0012">Acyltransferase</keyword>
<dbReference type="PROSITE" id="PS51186">
    <property type="entry name" value="GNAT"/>
    <property type="match status" value="1"/>
</dbReference>